<evidence type="ECO:0000313" key="2">
    <source>
        <dbReference type="EMBL" id="TSK14557.1"/>
    </source>
</evidence>
<sequence length="93" mass="10839">MSEEAKEKGNSKSAHRKKKGKKTVNMAGCPSHMLMEENGCVIMIQAIIFESMRARKRQRDGEHRSLERDVENWRIFAGCLSTPWARRQNNEYE</sequence>
<feature type="region of interest" description="Disordered" evidence="1">
    <location>
        <begin position="1"/>
        <end position="26"/>
    </location>
</feature>
<protein>
    <submittedName>
        <fullName evidence="2">Uncharacterized protein</fullName>
    </submittedName>
</protein>
<name>A0A556TIJ3_BAGYA</name>
<feature type="compositionally biased region" description="Basic residues" evidence="1">
    <location>
        <begin position="13"/>
        <end position="22"/>
    </location>
</feature>
<comment type="caution">
    <text evidence="2">The sequence shown here is derived from an EMBL/GenBank/DDBJ whole genome shotgun (WGS) entry which is preliminary data.</text>
</comment>
<accession>A0A556TIJ3</accession>
<gene>
    <name evidence="2" type="ORF">Baya_0540</name>
</gene>
<proteinExistence type="predicted"/>
<feature type="compositionally biased region" description="Basic and acidic residues" evidence="1">
    <location>
        <begin position="1"/>
        <end position="10"/>
    </location>
</feature>
<evidence type="ECO:0000313" key="3">
    <source>
        <dbReference type="Proteomes" id="UP000319801"/>
    </source>
</evidence>
<reference evidence="2 3" key="1">
    <citation type="journal article" date="2019" name="Genome Biol. Evol.">
        <title>Whole-Genome Sequencing of the Giant Devil Catfish, Bagarius yarrelli.</title>
        <authorList>
            <person name="Jiang W."/>
            <person name="Lv Y."/>
            <person name="Cheng L."/>
            <person name="Yang K."/>
            <person name="Chao B."/>
            <person name="Wang X."/>
            <person name="Li Y."/>
            <person name="Pan X."/>
            <person name="You X."/>
            <person name="Zhang Y."/>
            <person name="Yang J."/>
            <person name="Li J."/>
            <person name="Zhang X."/>
            <person name="Liu S."/>
            <person name="Sun C."/>
            <person name="Yang J."/>
            <person name="Shi Q."/>
        </authorList>
    </citation>
    <scope>NUCLEOTIDE SEQUENCE [LARGE SCALE GENOMIC DNA]</scope>
    <source>
        <strain evidence="2">JWS20170419001</strain>
        <tissue evidence="2">Muscle</tissue>
    </source>
</reference>
<evidence type="ECO:0000256" key="1">
    <source>
        <dbReference type="SAM" id="MobiDB-lite"/>
    </source>
</evidence>
<dbReference type="EMBL" id="VCAZ01000002">
    <property type="protein sequence ID" value="TSK14557.1"/>
    <property type="molecule type" value="Genomic_DNA"/>
</dbReference>
<dbReference type="Proteomes" id="UP000319801">
    <property type="component" value="Unassembled WGS sequence"/>
</dbReference>
<keyword evidence="3" id="KW-1185">Reference proteome</keyword>
<dbReference type="AlphaFoldDB" id="A0A556TIJ3"/>
<organism evidence="2 3">
    <name type="scientific">Bagarius yarrelli</name>
    <name type="common">Goonch</name>
    <name type="synonym">Bagrus yarrelli</name>
    <dbReference type="NCBI Taxonomy" id="175774"/>
    <lineage>
        <taxon>Eukaryota</taxon>
        <taxon>Metazoa</taxon>
        <taxon>Chordata</taxon>
        <taxon>Craniata</taxon>
        <taxon>Vertebrata</taxon>
        <taxon>Euteleostomi</taxon>
        <taxon>Actinopterygii</taxon>
        <taxon>Neopterygii</taxon>
        <taxon>Teleostei</taxon>
        <taxon>Ostariophysi</taxon>
        <taxon>Siluriformes</taxon>
        <taxon>Sisoridae</taxon>
        <taxon>Sisorinae</taxon>
        <taxon>Bagarius</taxon>
    </lineage>
</organism>